<evidence type="ECO:0000313" key="3">
    <source>
        <dbReference type="EMBL" id="NWJ29010.1"/>
    </source>
</evidence>
<evidence type="ECO:0000313" key="8">
    <source>
        <dbReference type="Proteomes" id="UP000535457"/>
    </source>
</evidence>
<organism evidence="4 7">
    <name type="scientific">Marine Group I thaumarchaeote</name>
    <dbReference type="NCBI Taxonomy" id="2511932"/>
    <lineage>
        <taxon>Archaea</taxon>
        <taxon>Nitrososphaerota</taxon>
        <taxon>Marine Group I</taxon>
    </lineage>
</organism>
<sequence>MTEISKIKLSEDDFVLVGMNYNYYMIPRLAHTEDNLEGLKQQILKNQKMIEELRTIWNEGEHGMFADDVAGVMEKYFGKRTE</sequence>
<dbReference type="AlphaFoldDB" id="A0A7K4N8W7"/>
<name>A0A7K4N8W7_9ARCH</name>
<proteinExistence type="predicted"/>
<protein>
    <submittedName>
        <fullName evidence="4">Uncharacterized protein</fullName>
    </submittedName>
</protein>
<evidence type="ECO:0000313" key="4">
    <source>
        <dbReference type="EMBL" id="NWJ84287.1"/>
    </source>
</evidence>
<gene>
    <name evidence="3" type="ORF">HX848_06485</name>
    <name evidence="5" type="ORF">HX852_06340</name>
    <name evidence="6" type="ORF">HX853_04345</name>
    <name evidence="4" type="ORF">HX854_06140</name>
    <name evidence="2" type="ORF">HX860_06260</name>
</gene>
<reference evidence="7 8" key="1">
    <citation type="journal article" date="2019" name="Environ. Microbiol.">
        <title>Genomics insights into ecotype formation of ammonia-oxidizing archaea in the deep ocean.</title>
        <authorList>
            <person name="Wang Y."/>
            <person name="Huang J.M."/>
            <person name="Cui G.J."/>
            <person name="Nunoura T."/>
            <person name="Takaki Y."/>
            <person name="Li W.L."/>
            <person name="Li J."/>
            <person name="Gao Z.M."/>
            <person name="Takai K."/>
            <person name="Zhang A.Q."/>
            <person name="Stepanauskas R."/>
        </authorList>
    </citation>
    <scope>NUCLEOTIDE SEQUENCE [LARGE SCALE GENOMIC DNA]</scope>
    <source>
        <strain evidence="5 9">D1a</strain>
        <strain evidence="2 11">L14</strain>
        <strain evidence="6 8">L19a</strain>
        <strain evidence="3 10">T1L11</strain>
        <strain evidence="4 7">T3L1</strain>
    </source>
</reference>
<keyword evidence="1" id="KW-0175">Coiled coil</keyword>
<dbReference type="Proteomes" id="UP000563820">
    <property type="component" value="Unassembled WGS sequence"/>
</dbReference>
<evidence type="ECO:0000313" key="9">
    <source>
        <dbReference type="Proteomes" id="UP000549797"/>
    </source>
</evidence>
<dbReference type="Proteomes" id="UP000587702">
    <property type="component" value="Unassembled WGS sequence"/>
</dbReference>
<evidence type="ECO:0000313" key="2">
    <source>
        <dbReference type="EMBL" id="NWJ20649.1"/>
    </source>
</evidence>
<evidence type="ECO:0000313" key="6">
    <source>
        <dbReference type="EMBL" id="NWK13849.1"/>
    </source>
</evidence>
<accession>A0A7K4N8W7</accession>
<dbReference type="Proteomes" id="UP000535457">
    <property type="component" value="Unassembled WGS sequence"/>
</dbReference>
<evidence type="ECO:0000313" key="10">
    <source>
        <dbReference type="Proteomes" id="UP000563820"/>
    </source>
</evidence>
<dbReference type="EMBL" id="JACATE010000010">
    <property type="protein sequence ID" value="NWJ29010.1"/>
    <property type="molecule type" value="Genomic_DNA"/>
</dbReference>
<evidence type="ECO:0000313" key="5">
    <source>
        <dbReference type="EMBL" id="NWK09381.1"/>
    </source>
</evidence>
<comment type="caution">
    <text evidence="4">The sequence shown here is derived from an EMBL/GenBank/DDBJ whole genome shotgun (WGS) entry which is preliminary data.</text>
</comment>
<dbReference type="EMBL" id="JACATI010000008">
    <property type="protein sequence ID" value="NWJ20649.1"/>
    <property type="molecule type" value="Genomic_DNA"/>
</dbReference>
<evidence type="ECO:0000313" key="11">
    <source>
        <dbReference type="Proteomes" id="UP000587702"/>
    </source>
</evidence>
<evidence type="ECO:0000256" key="1">
    <source>
        <dbReference type="SAM" id="Coils"/>
    </source>
</evidence>
<dbReference type="EMBL" id="JACATC010000007">
    <property type="protein sequence ID" value="NWJ84287.1"/>
    <property type="molecule type" value="Genomic_DNA"/>
</dbReference>
<feature type="coiled-coil region" evidence="1">
    <location>
        <begin position="29"/>
        <end position="56"/>
    </location>
</feature>
<dbReference type="Proteomes" id="UP000520052">
    <property type="component" value="Unassembled WGS sequence"/>
</dbReference>
<dbReference type="Proteomes" id="UP000549797">
    <property type="component" value="Unassembled WGS sequence"/>
</dbReference>
<evidence type="ECO:0000313" key="7">
    <source>
        <dbReference type="Proteomes" id="UP000520052"/>
    </source>
</evidence>
<dbReference type="EMBL" id="JACATJ010000011">
    <property type="protein sequence ID" value="NWK09381.1"/>
    <property type="molecule type" value="Genomic_DNA"/>
</dbReference>
<reference evidence="4" key="2">
    <citation type="submission" date="2020-06" db="EMBL/GenBank/DDBJ databases">
        <authorList>
            <person name="Wang Y."/>
        </authorList>
    </citation>
    <scope>NUCLEOTIDE SEQUENCE</scope>
    <source>
        <strain evidence="5">D1a</strain>
        <strain evidence="2">L14</strain>
        <strain evidence="6">L19a</strain>
        <strain evidence="3">T1L11</strain>
        <strain evidence="4">T3L1</strain>
    </source>
</reference>
<dbReference type="EMBL" id="JACATG010000005">
    <property type="protein sequence ID" value="NWK13849.1"/>
    <property type="molecule type" value="Genomic_DNA"/>
</dbReference>